<comment type="cofactor">
    <cofactor evidence="1">
        <name>FAD</name>
        <dbReference type="ChEBI" id="CHEBI:57692"/>
    </cofactor>
</comment>
<evidence type="ECO:0000256" key="4">
    <source>
        <dbReference type="ARBA" id="ARBA00023002"/>
    </source>
</evidence>
<keyword evidence="3" id="KW-0274">FAD</keyword>
<dbReference type="InterPro" id="IPR016156">
    <property type="entry name" value="FAD/NAD-linked_Rdtase_dimer_sf"/>
</dbReference>
<dbReference type="GO" id="GO:0005737">
    <property type="term" value="C:cytoplasm"/>
    <property type="evidence" value="ECO:0007669"/>
    <property type="project" value="TreeGrafter"/>
</dbReference>
<dbReference type="InterPro" id="IPR036188">
    <property type="entry name" value="FAD/NAD-bd_sf"/>
</dbReference>
<dbReference type="Gene3D" id="3.30.390.30">
    <property type="match status" value="1"/>
</dbReference>
<dbReference type="Proteomes" id="UP000193404">
    <property type="component" value="Chromosome"/>
</dbReference>
<organism evidence="7 8">
    <name type="scientific">Acidianus manzaensis</name>
    <dbReference type="NCBI Taxonomy" id="282676"/>
    <lineage>
        <taxon>Archaea</taxon>
        <taxon>Thermoproteota</taxon>
        <taxon>Thermoprotei</taxon>
        <taxon>Sulfolobales</taxon>
        <taxon>Sulfolobaceae</taxon>
        <taxon>Acidianus</taxon>
    </lineage>
</organism>
<accession>A0A1W6JYZ6</accession>
<dbReference type="InterPro" id="IPR028202">
    <property type="entry name" value="Reductase_C"/>
</dbReference>
<reference evidence="7 8" key="1">
    <citation type="submission" date="2017-03" db="EMBL/GenBank/DDBJ databases">
        <title>Sulfur activation and transportation mechanism of thermophilic Archaea Acidianus manzaensis YN-25.</title>
        <authorList>
            <person name="Ma Y."/>
            <person name="Yang Y."/>
            <person name="Xia J."/>
        </authorList>
    </citation>
    <scope>NUCLEOTIDE SEQUENCE [LARGE SCALE GENOMIC DNA]</scope>
    <source>
        <strain evidence="7 8">YN-25</strain>
    </source>
</reference>
<dbReference type="Pfam" id="PF07992">
    <property type="entry name" value="Pyr_redox_2"/>
    <property type="match status" value="1"/>
</dbReference>
<dbReference type="PRINTS" id="PR00411">
    <property type="entry name" value="PNDRDTASEI"/>
</dbReference>
<dbReference type="Pfam" id="PF14759">
    <property type="entry name" value="Reductase_C"/>
    <property type="match status" value="1"/>
</dbReference>
<dbReference type="PRINTS" id="PR00368">
    <property type="entry name" value="FADPNR"/>
</dbReference>
<dbReference type="KEGG" id="aman:B6F84_05290"/>
<feature type="domain" description="Reductase C-terminal" evidence="6">
    <location>
        <begin position="322"/>
        <end position="410"/>
    </location>
</feature>
<keyword evidence="2" id="KW-0285">Flavoprotein</keyword>
<sequence>MTKNTRYLIIGSGIAGYNALKELMNLDPKSKITMITSDKYYPYDRPPLSKDYLRGKIERPALFFENEDFYKKDNLEILLNTTVVKINNDNTAELNNKDYIAFEKALIATGGRPRKLGINGENTEKVYYLRTLDDCDKIKNEAKNSKNVIIVGGGFIGIEVASSLTSLGIKTTVIEVMPYIWNTFVDEKISKFIQQYFENHGVSFILNDGVKEIGNKNNKKEVITNSGKKLESDFVLIAVGITPNVDLAQNSNIEVNNGILANEYLQTNKKNVFVAGDVANILDPITGKRRRIEHWNNAEYTGKLASRNMTGKNDKYNFLSSVWSDIFDLHIESAGDTRDYDEYIIRGKYDLDNPSFNVIYLKGGLVRGYLAINRDFSELSILNTIISEKIDISNKKQELLDETFDINKLLNK</sequence>
<evidence type="ECO:0000313" key="7">
    <source>
        <dbReference type="EMBL" id="ARM75503.1"/>
    </source>
</evidence>
<evidence type="ECO:0000259" key="5">
    <source>
        <dbReference type="Pfam" id="PF07992"/>
    </source>
</evidence>
<feature type="domain" description="FAD/NAD(P)-binding" evidence="5">
    <location>
        <begin position="6"/>
        <end position="302"/>
    </location>
</feature>
<dbReference type="GO" id="GO:0016651">
    <property type="term" value="F:oxidoreductase activity, acting on NAD(P)H"/>
    <property type="evidence" value="ECO:0007669"/>
    <property type="project" value="TreeGrafter"/>
</dbReference>
<gene>
    <name evidence="7" type="ORF">B6F84_05290</name>
</gene>
<dbReference type="InterPro" id="IPR023753">
    <property type="entry name" value="FAD/NAD-binding_dom"/>
</dbReference>
<evidence type="ECO:0000256" key="1">
    <source>
        <dbReference type="ARBA" id="ARBA00001974"/>
    </source>
</evidence>
<name>A0A1W6JYZ6_9CREN</name>
<dbReference type="SUPFAM" id="SSF55424">
    <property type="entry name" value="FAD/NAD-linked reductases, dimerisation (C-terminal) domain"/>
    <property type="match status" value="1"/>
</dbReference>
<dbReference type="EMBL" id="CP020477">
    <property type="protein sequence ID" value="ARM75503.1"/>
    <property type="molecule type" value="Genomic_DNA"/>
</dbReference>
<dbReference type="Gene3D" id="3.50.50.60">
    <property type="entry name" value="FAD/NAD(P)-binding domain"/>
    <property type="match status" value="2"/>
</dbReference>
<evidence type="ECO:0000313" key="8">
    <source>
        <dbReference type="Proteomes" id="UP000193404"/>
    </source>
</evidence>
<keyword evidence="8" id="KW-1185">Reference proteome</keyword>
<dbReference type="STRING" id="282676.B6F84_05290"/>
<protein>
    <submittedName>
        <fullName evidence="7">Pyridine nucleotide-disulfide oxidoreductase</fullName>
    </submittedName>
</protein>
<dbReference type="SUPFAM" id="SSF51905">
    <property type="entry name" value="FAD/NAD(P)-binding domain"/>
    <property type="match status" value="2"/>
</dbReference>
<evidence type="ECO:0000256" key="3">
    <source>
        <dbReference type="ARBA" id="ARBA00022827"/>
    </source>
</evidence>
<dbReference type="InterPro" id="IPR050446">
    <property type="entry name" value="FAD-oxidoreductase/Apoptosis"/>
</dbReference>
<evidence type="ECO:0000259" key="6">
    <source>
        <dbReference type="Pfam" id="PF14759"/>
    </source>
</evidence>
<evidence type="ECO:0000256" key="2">
    <source>
        <dbReference type="ARBA" id="ARBA00022630"/>
    </source>
</evidence>
<proteinExistence type="predicted"/>
<dbReference type="AlphaFoldDB" id="A0A1W6JYZ6"/>
<dbReference type="PANTHER" id="PTHR43557:SF2">
    <property type="entry name" value="RIESKE DOMAIN-CONTAINING PROTEIN-RELATED"/>
    <property type="match status" value="1"/>
</dbReference>
<keyword evidence="4" id="KW-0560">Oxidoreductase</keyword>
<dbReference type="PANTHER" id="PTHR43557">
    <property type="entry name" value="APOPTOSIS-INDUCING FACTOR 1"/>
    <property type="match status" value="1"/>
</dbReference>